<sequence>MSAGADDAGAAGGRTEDAGASAPQIEAPSSDVEPVTDTTRLPGEHRGGFSRLPTGPVDIALPGFEIPADLDMDWYAPEPAPLRRGMAAWALGFSIAGLVVSFFVGWGFPIGLAGAVSAIIALRRPLEPRGVAIWALVLGIVSILFSIGWLLWAASRTNLFG</sequence>
<feature type="transmembrane region" description="Helical" evidence="2">
    <location>
        <begin position="86"/>
        <end position="119"/>
    </location>
</feature>
<organism evidence="3 4">
    <name type="scientific">Microbacterium terricola</name>
    <dbReference type="NCBI Taxonomy" id="344163"/>
    <lineage>
        <taxon>Bacteria</taxon>
        <taxon>Bacillati</taxon>
        <taxon>Actinomycetota</taxon>
        <taxon>Actinomycetes</taxon>
        <taxon>Micrococcales</taxon>
        <taxon>Microbacteriaceae</taxon>
        <taxon>Microbacterium</taxon>
    </lineage>
</organism>
<proteinExistence type="predicted"/>
<feature type="region of interest" description="Disordered" evidence="1">
    <location>
        <begin position="1"/>
        <end position="54"/>
    </location>
</feature>
<protein>
    <recommendedName>
        <fullName evidence="5">DUF4190 domain-containing protein</fullName>
    </recommendedName>
</protein>
<evidence type="ECO:0008006" key="5">
    <source>
        <dbReference type="Google" id="ProtNLM"/>
    </source>
</evidence>
<keyword evidence="2" id="KW-0812">Transmembrane</keyword>
<evidence type="ECO:0000256" key="2">
    <source>
        <dbReference type="SAM" id="Phobius"/>
    </source>
</evidence>
<reference evidence="3 4" key="1">
    <citation type="submission" date="2022-12" db="EMBL/GenBank/DDBJ databases">
        <title>Microbacterium terricola strain KV-448 chromosome, complete genome.</title>
        <authorList>
            <person name="Oshima T."/>
            <person name="Moriya T."/>
            <person name="Bessho Y."/>
        </authorList>
    </citation>
    <scope>NUCLEOTIDE SEQUENCE [LARGE SCALE GENOMIC DNA]</scope>
    <source>
        <strain evidence="3 4">KV-448</strain>
    </source>
</reference>
<feature type="transmembrane region" description="Helical" evidence="2">
    <location>
        <begin position="131"/>
        <end position="152"/>
    </location>
</feature>
<evidence type="ECO:0000256" key="1">
    <source>
        <dbReference type="SAM" id="MobiDB-lite"/>
    </source>
</evidence>
<keyword evidence="4" id="KW-1185">Reference proteome</keyword>
<name>A0ABM8DW12_9MICO</name>
<dbReference type="EMBL" id="AP027141">
    <property type="protein sequence ID" value="BDV29811.1"/>
    <property type="molecule type" value="Genomic_DNA"/>
</dbReference>
<keyword evidence="2" id="KW-1133">Transmembrane helix</keyword>
<accession>A0ABM8DW12</accession>
<evidence type="ECO:0000313" key="3">
    <source>
        <dbReference type="EMBL" id="BDV29811.1"/>
    </source>
</evidence>
<gene>
    <name evidence="3" type="ORF">Microterr_04710</name>
</gene>
<dbReference type="Proteomes" id="UP001317779">
    <property type="component" value="Chromosome"/>
</dbReference>
<keyword evidence="2" id="KW-0472">Membrane</keyword>
<dbReference type="RefSeq" id="WP_263796347.1">
    <property type="nucleotide sequence ID" value="NZ_AP027141.1"/>
</dbReference>
<evidence type="ECO:0000313" key="4">
    <source>
        <dbReference type="Proteomes" id="UP001317779"/>
    </source>
</evidence>